<dbReference type="EMBL" id="CAJOBE010004329">
    <property type="protein sequence ID" value="CAF3926630.1"/>
    <property type="molecule type" value="Genomic_DNA"/>
</dbReference>
<dbReference type="Proteomes" id="UP000663874">
    <property type="component" value="Unassembled WGS sequence"/>
</dbReference>
<reference evidence="11" key="1">
    <citation type="submission" date="2021-02" db="EMBL/GenBank/DDBJ databases">
        <authorList>
            <person name="Nowell W R."/>
        </authorList>
    </citation>
    <scope>NUCLEOTIDE SEQUENCE</scope>
</reference>
<evidence type="ECO:0000256" key="10">
    <source>
        <dbReference type="ARBA" id="ARBA00037847"/>
    </source>
</evidence>
<dbReference type="GO" id="GO:0046354">
    <property type="term" value="P:mannan biosynthetic process"/>
    <property type="evidence" value="ECO:0007669"/>
    <property type="project" value="TreeGrafter"/>
</dbReference>
<feature type="non-terminal residue" evidence="11">
    <location>
        <position position="462"/>
    </location>
</feature>
<evidence type="ECO:0000256" key="5">
    <source>
        <dbReference type="ARBA" id="ARBA00022692"/>
    </source>
</evidence>
<dbReference type="PANTHER" id="PTHR31646:SF1">
    <property type="entry name" value="ALPHA-1,2-MANNOSYLTRANSFERASE MNN2"/>
    <property type="match status" value="1"/>
</dbReference>
<organism evidence="11 12">
    <name type="scientific">Rotaria sordida</name>
    <dbReference type="NCBI Taxonomy" id="392033"/>
    <lineage>
        <taxon>Eukaryota</taxon>
        <taxon>Metazoa</taxon>
        <taxon>Spiralia</taxon>
        <taxon>Gnathifera</taxon>
        <taxon>Rotifera</taxon>
        <taxon>Eurotatoria</taxon>
        <taxon>Bdelloidea</taxon>
        <taxon>Philodinida</taxon>
        <taxon>Philodinidae</taxon>
        <taxon>Rotaria</taxon>
    </lineage>
</organism>
<evidence type="ECO:0000313" key="11">
    <source>
        <dbReference type="EMBL" id="CAF3926630.1"/>
    </source>
</evidence>
<evidence type="ECO:0000256" key="3">
    <source>
        <dbReference type="ARBA" id="ARBA00009105"/>
    </source>
</evidence>
<keyword evidence="5" id="KW-0812">Transmembrane</keyword>
<keyword evidence="8" id="KW-0333">Golgi apparatus</keyword>
<keyword evidence="4" id="KW-0808">Transferase</keyword>
<dbReference type="SUPFAM" id="SSF53448">
    <property type="entry name" value="Nucleotide-diphospho-sugar transferases"/>
    <property type="match status" value="1"/>
</dbReference>
<keyword evidence="9" id="KW-0472">Membrane</keyword>
<dbReference type="PANTHER" id="PTHR31646">
    <property type="entry name" value="ALPHA-1,2-MANNOSYLTRANSFERASE MNN2"/>
    <property type="match status" value="1"/>
</dbReference>
<proteinExistence type="inferred from homology"/>
<keyword evidence="7" id="KW-1133">Transmembrane helix</keyword>
<protein>
    <submittedName>
        <fullName evidence="11">Uncharacterized protein</fullName>
    </submittedName>
</protein>
<evidence type="ECO:0000256" key="7">
    <source>
        <dbReference type="ARBA" id="ARBA00022989"/>
    </source>
</evidence>
<evidence type="ECO:0000256" key="4">
    <source>
        <dbReference type="ARBA" id="ARBA00022679"/>
    </source>
</evidence>
<sequence>MFRQELIRRHLASHSHFYDYSAGVCNITDDLTRERPRVLVNISELLLKLREQIVPYPEEYFEGRGIVLTVGFAQASSERVTLKMIELSGTQLPVQVWYSSSQRSHNYMIQLLHAVPKLNTSVCCFETAQCQTLTNVWNLNATHIYKPLTSNLPHRSFPYKPAAIISATFAEVLFLDCDAYLVRNPDYWFRSDPMYLHFGALFFPDAFLSRQHPAVWSILNTTCGQNEFELDSAVILVDKTRVWKGLYMTKLINDHHQLFYEHITDGDKDTFRLGFRYMHVKYYLVMIPCSTGSFNGTYFAGYTLCKTDSLAQHIYVNAFFSTTATGTRNAIKQGGTNLLSYELITNSPTRIRNKKLNDISSMQEMETTPMETQQLHSSQKEAMKKIAEFSGEANELDIDEWLFDLNNLFSLMKLKDETRILETMGKLTGPALRWYQENLRSFINWSDAEKALRDRFKEFTSD</sequence>
<comment type="similarity">
    <text evidence="3">Belongs to the MNN1/MNT family.</text>
</comment>
<comment type="caution">
    <text evidence="11">The sequence shown here is derived from an EMBL/GenBank/DDBJ whole genome shotgun (WGS) entry which is preliminary data.</text>
</comment>
<evidence type="ECO:0000256" key="1">
    <source>
        <dbReference type="ARBA" id="ARBA00004394"/>
    </source>
</evidence>
<gene>
    <name evidence="11" type="ORF">FNK824_LOCUS21911</name>
</gene>
<dbReference type="InterPro" id="IPR029044">
    <property type="entry name" value="Nucleotide-diphossugar_trans"/>
</dbReference>
<evidence type="ECO:0000256" key="8">
    <source>
        <dbReference type="ARBA" id="ARBA00023034"/>
    </source>
</evidence>
<name>A0A819J0T7_9BILA</name>
<evidence type="ECO:0000256" key="2">
    <source>
        <dbReference type="ARBA" id="ARBA00004606"/>
    </source>
</evidence>
<dbReference type="GO" id="GO:0000026">
    <property type="term" value="F:alpha-1,2-mannosyltransferase activity"/>
    <property type="evidence" value="ECO:0007669"/>
    <property type="project" value="TreeGrafter"/>
</dbReference>
<dbReference type="InterPro" id="IPR022751">
    <property type="entry name" value="Alpha_mannosyltransferase"/>
</dbReference>
<dbReference type="GO" id="GO:0000139">
    <property type="term" value="C:Golgi membrane"/>
    <property type="evidence" value="ECO:0007669"/>
    <property type="project" value="UniProtKB-SubCell"/>
</dbReference>
<dbReference type="Pfam" id="PF11051">
    <property type="entry name" value="Mannosyl_trans3"/>
    <property type="match status" value="2"/>
</dbReference>
<evidence type="ECO:0000313" key="12">
    <source>
        <dbReference type="Proteomes" id="UP000663874"/>
    </source>
</evidence>
<accession>A0A819J0T7</accession>
<comment type="subcellular location">
    <subcellularLocation>
        <location evidence="10">Endomembrane system</location>
        <topology evidence="10">Single-pass membrane protein</topology>
    </subcellularLocation>
    <subcellularLocation>
        <location evidence="1">Golgi apparatus membrane</location>
    </subcellularLocation>
    <subcellularLocation>
        <location evidence="2">Membrane</location>
        <topology evidence="2">Single-pass type II membrane protein</topology>
    </subcellularLocation>
</comment>
<evidence type="ECO:0000256" key="6">
    <source>
        <dbReference type="ARBA" id="ARBA00022968"/>
    </source>
</evidence>
<keyword evidence="6" id="KW-0735">Signal-anchor</keyword>
<evidence type="ECO:0000256" key="9">
    <source>
        <dbReference type="ARBA" id="ARBA00023136"/>
    </source>
</evidence>
<dbReference type="AlphaFoldDB" id="A0A819J0T7"/>